<keyword evidence="5 7" id="KW-1133">Transmembrane helix</keyword>
<feature type="transmembrane region" description="Helical" evidence="7">
    <location>
        <begin position="289"/>
        <end position="307"/>
    </location>
</feature>
<feature type="transmembrane region" description="Helical" evidence="7">
    <location>
        <begin position="313"/>
        <end position="335"/>
    </location>
</feature>
<evidence type="ECO:0000256" key="6">
    <source>
        <dbReference type="ARBA" id="ARBA00023136"/>
    </source>
</evidence>
<dbReference type="SUPFAM" id="SSF103473">
    <property type="entry name" value="MFS general substrate transporter"/>
    <property type="match status" value="1"/>
</dbReference>
<proteinExistence type="predicted"/>
<keyword evidence="9" id="KW-1185">Reference proteome</keyword>
<dbReference type="Pfam" id="PF07690">
    <property type="entry name" value="MFS_1"/>
    <property type="match status" value="1"/>
</dbReference>
<dbReference type="AlphaFoldDB" id="A0A1X7AI16"/>
<evidence type="ECO:0000256" key="1">
    <source>
        <dbReference type="ARBA" id="ARBA00004651"/>
    </source>
</evidence>
<dbReference type="Gene3D" id="1.20.1250.20">
    <property type="entry name" value="MFS general substrate transporter like domains"/>
    <property type="match status" value="1"/>
</dbReference>
<feature type="transmembrane region" description="Helical" evidence="7">
    <location>
        <begin position="18"/>
        <end position="44"/>
    </location>
</feature>
<protein>
    <submittedName>
        <fullName evidence="8">Major Facilitator Superfamily protein</fullName>
    </submittedName>
</protein>
<evidence type="ECO:0000313" key="9">
    <source>
        <dbReference type="Proteomes" id="UP000196573"/>
    </source>
</evidence>
<dbReference type="EMBL" id="FWPT01000003">
    <property type="protein sequence ID" value="SMA42769.1"/>
    <property type="molecule type" value="Genomic_DNA"/>
</dbReference>
<feature type="transmembrane region" description="Helical" evidence="7">
    <location>
        <begin position="260"/>
        <end position="277"/>
    </location>
</feature>
<comment type="subcellular location">
    <subcellularLocation>
        <location evidence="1">Cell membrane</location>
        <topology evidence="1">Multi-pass membrane protein</topology>
    </subcellularLocation>
</comment>
<dbReference type="CDD" id="cd06173">
    <property type="entry name" value="MFS_MefA_like"/>
    <property type="match status" value="1"/>
</dbReference>
<dbReference type="Proteomes" id="UP000196573">
    <property type="component" value="Unassembled WGS sequence"/>
</dbReference>
<dbReference type="InterPro" id="IPR011701">
    <property type="entry name" value="MFS"/>
</dbReference>
<feature type="transmembrane region" description="Helical" evidence="7">
    <location>
        <begin position="225"/>
        <end position="248"/>
    </location>
</feature>
<dbReference type="PANTHER" id="PTHR43266">
    <property type="entry name" value="MACROLIDE-EFFLUX PROTEIN"/>
    <property type="match status" value="1"/>
</dbReference>
<evidence type="ECO:0000256" key="3">
    <source>
        <dbReference type="ARBA" id="ARBA00022475"/>
    </source>
</evidence>
<keyword evidence="3" id="KW-1003">Cell membrane</keyword>
<feature type="transmembrane region" description="Helical" evidence="7">
    <location>
        <begin position="378"/>
        <end position="396"/>
    </location>
</feature>
<dbReference type="GO" id="GO:0005886">
    <property type="term" value="C:plasma membrane"/>
    <property type="evidence" value="ECO:0007669"/>
    <property type="project" value="UniProtKB-SubCell"/>
</dbReference>
<dbReference type="OrthoDB" id="4368225at2"/>
<evidence type="ECO:0000313" key="8">
    <source>
        <dbReference type="EMBL" id="SMA42769.1"/>
    </source>
</evidence>
<reference evidence="8 9" key="1">
    <citation type="submission" date="2017-03" db="EMBL/GenBank/DDBJ databases">
        <authorList>
            <person name="Afonso C.L."/>
            <person name="Miller P.J."/>
            <person name="Scott M.A."/>
            <person name="Spackman E."/>
            <person name="Goraichik I."/>
            <person name="Dimitrov K.M."/>
            <person name="Suarez D.L."/>
            <person name="Swayne D.E."/>
        </authorList>
    </citation>
    <scope>NUCLEOTIDE SEQUENCE [LARGE SCALE GENOMIC DNA]</scope>
    <source>
        <strain evidence="8">SB41UT1</strain>
    </source>
</reference>
<keyword evidence="2" id="KW-0813">Transport</keyword>
<organism evidence="8 9">
    <name type="scientific">Parendozoicomonas haliclonae</name>
    <dbReference type="NCBI Taxonomy" id="1960125"/>
    <lineage>
        <taxon>Bacteria</taxon>
        <taxon>Pseudomonadati</taxon>
        <taxon>Pseudomonadota</taxon>
        <taxon>Gammaproteobacteria</taxon>
        <taxon>Oceanospirillales</taxon>
        <taxon>Endozoicomonadaceae</taxon>
        <taxon>Parendozoicomonas</taxon>
    </lineage>
</organism>
<feature type="transmembrane region" description="Helical" evidence="7">
    <location>
        <begin position="347"/>
        <end position="366"/>
    </location>
</feature>
<feature type="transmembrane region" description="Helical" evidence="7">
    <location>
        <begin position="173"/>
        <end position="195"/>
    </location>
</feature>
<evidence type="ECO:0000256" key="5">
    <source>
        <dbReference type="ARBA" id="ARBA00022989"/>
    </source>
</evidence>
<accession>A0A1X7AI16</accession>
<sequence length="405" mass="43376">MNTTTVPALINNRDYRNLFLAQLTSLAGTGISSIALALLAYNLAGDEAGKVLGTALALKILAYVFLAPVFSNIAQQLPPRLWLSFLDFARAGLLLFLPFVTEIWQVYLLIFLINACSAGFTPVYQALLPRVLPDKDQYTRALSNSRLAYDLEQLLSPSLAAILLTVMSSTSLFVADAFTFIISAALILCCSPAVVSKSPGNGQSRFHRGLTTGVSTYLKTPELRILLAGYLAVASASAMAIVNTVVYVQEQLGGGNEETALAMAVMGSGSMAVALLLPNWLKTHTIQPLLFTGAGLITATLLLATTLPDWIAFAALWFTLGAGLAMIQTPSGLLITRAANDENRNALFAAQFSLSHACWFITYLLAGWCSATVGLETTFLIMSLIALTGLLLMLYLSKGKRSLSF</sequence>
<keyword evidence="6 7" id="KW-0472">Membrane</keyword>
<keyword evidence="4 7" id="KW-0812">Transmembrane</keyword>
<dbReference type="RefSeq" id="WP_087108437.1">
    <property type="nucleotide sequence ID" value="NZ_CBCSCN010000009.1"/>
</dbReference>
<evidence type="ECO:0000256" key="4">
    <source>
        <dbReference type="ARBA" id="ARBA00022692"/>
    </source>
</evidence>
<dbReference type="PANTHER" id="PTHR43266:SF2">
    <property type="entry name" value="MAJOR FACILITATOR SUPERFAMILY (MFS) PROFILE DOMAIN-CONTAINING PROTEIN"/>
    <property type="match status" value="1"/>
</dbReference>
<evidence type="ECO:0000256" key="7">
    <source>
        <dbReference type="SAM" id="Phobius"/>
    </source>
</evidence>
<evidence type="ECO:0000256" key="2">
    <source>
        <dbReference type="ARBA" id="ARBA00022448"/>
    </source>
</evidence>
<dbReference type="GO" id="GO:0022857">
    <property type="term" value="F:transmembrane transporter activity"/>
    <property type="evidence" value="ECO:0007669"/>
    <property type="project" value="InterPro"/>
</dbReference>
<name>A0A1X7AI16_9GAMM</name>
<feature type="transmembrane region" description="Helical" evidence="7">
    <location>
        <begin position="56"/>
        <end position="74"/>
    </location>
</feature>
<dbReference type="InterPro" id="IPR036259">
    <property type="entry name" value="MFS_trans_sf"/>
</dbReference>
<gene>
    <name evidence="8" type="ORF">EHSB41UT_01485</name>
</gene>